<dbReference type="AlphaFoldDB" id="A0A345P703"/>
<evidence type="ECO:0000256" key="1">
    <source>
        <dbReference type="SAM" id="Phobius"/>
    </source>
</evidence>
<dbReference type="Proteomes" id="UP000253940">
    <property type="component" value="Chromosome"/>
</dbReference>
<proteinExistence type="predicted"/>
<dbReference type="KEGG" id="mbah:HYN46_09555"/>
<dbReference type="RefSeq" id="WP_114899172.1">
    <property type="nucleotide sequence ID" value="NZ_CP031222.1"/>
</dbReference>
<sequence>MGIQSLFRKALDSSGDGLIKRVLTGAGLSLASSAVIMTLVTYALGQMQASLSGAGDVAALIGVSGLDQGLSVIMGALIARATMSSTGISIRKSS</sequence>
<gene>
    <name evidence="2" type="ORF">HYN46_09555</name>
</gene>
<reference evidence="2 3" key="1">
    <citation type="submission" date="2018-07" db="EMBL/GenBank/DDBJ databases">
        <title>Genome sequencing of Moraxellaceae gen. HYN0046.</title>
        <authorList>
            <person name="Kim M."/>
            <person name="Yi H."/>
        </authorList>
    </citation>
    <scope>NUCLEOTIDE SEQUENCE [LARGE SCALE GENOMIC DNA]</scope>
    <source>
        <strain evidence="2 3">HYN0046</strain>
    </source>
</reference>
<name>A0A345P703_9GAMM</name>
<protein>
    <submittedName>
        <fullName evidence="2">DUF2523 domain-containing protein</fullName>
    </submittedName>
</protein>
<keyword evidence="1" id="KW-0472">Membrane</keyword>
<keyword evidence="1" id="KW-0812">Transmembrane</keyword>
<feature type="transmembrane region" description="Helical" evidence="1">
    <location>
        <begin position="57"/>
        <end position="79"/>
    </location>
</feature>
<keyword evidence="1" id="KW-1133">Transmembrane helix</keyword>
<accession>A0A345P703</accession>
<dbReference type="InterPro" id="IPR019670">
    <property type="entry name" value="DUF2523"/>
</dbReference>
<feature type="transmembrane region" description="Helical" evidence="1">
    <location>
        <begin position="21"/>
        <end position="45"/>
    </location>
</feature>
<organism evidence="2 3">
    <name type="scientific">Aquirhabdus parva</name>
    <dbReference type="NCBI Taxonomy" id="2283318"/>
    <lineage>
        <taxon>Bacteria</taxon>
        <taxon>Pseudomonadati</taxon>
        <taxon>Pseudomonadota</taxon>
        <taxon>Gammaproteobacteria</taxon>
        <taxon>Moraxellales</taxon>
        <taxon>Moraxellaceae</taxon>
        <taxon>Aquirhabdus</taxon>
    </lineage>
</organism>
<keyword evidence="3" id="KW-1185">Reference proteome</keyword>
<evidence type="ECO:0000313" key="3">
    <source>
        <dbReference type="Proteomes" id="UP000253940"/>
    </source>
</evidence>
<evidence type="ECO:0000313" key="2">
    <source>
        <dbReference type="EMBL" id="AXI03062.1"/>
    </source>
</evidence>
<dbReference type="EMBL" id="CP031222">
    <property type="protein sequence ID" value="AXI03062.1"/>
    <property type="molecule type" value="Genomic_DNA"/>
</dbReference>
<dbReference type="Pfam" id="PF10734">
    <property type="entry name" value="DUF2523"/>
    <property type="match status" value="1"/>
</dbReference>